<keyword evidence="2" id="KW-1185">Reference proteome</keyword>
<dbReference type="OrthoDB" id="5342184at2759"/>
<dbReference type="RefSeq" id="XP_058306897.1">
    <property type="nucleotide sequence ID" value="XM_058454648.1"/>
</dbReference>
<reference evidence="1" key="1">
    <citation type="submission" date="2022-12" db="EMBL/GenBank/DDBJ databases">
        <authorList>
            <person name="Petersen C."/>
        </authorList>
    </citation>
    <scope>NUCLEOTIDE SEQUENCE</scope>
    <source>
        <strain evidence="1">IBT 15544</strain>
    </source>
</reference>
<dbReference type="PANTHER" id="PTHR35040:SF8">
    <property type="entry name" value="SURFACE PROTEIN, PUTATIVE (AFU_ORTHOLOGUE AFUA_4G14085)-RELATED"/>
    <property type="match status" value="1"/>
</dbReference>
<name>A0A9W9JLD7_9EURO</name>
<proteinExistence type="predicted"/>
<dbReference type="Pfam" id="PF12138">
    <property type="entry name" value="Spherulin4"/>
    <property type="match status" value="1"/>
</dbReference>
<evidence type="ECO:0000313" key="2">
    <source>
        <dbReference type="Proteomes" id="UP001150904"/>
    </source>
</evidence>
<organism evidence="1 2">
    <name type="scientific">Penicillium cinerascens</name>
    <dbReference type="NCBI Taxonomy" id="70096"/>
    <lineage>
        <taxon>Eukaryota</taxon>
        <taxon>Fungi</taxon>
        <taxon>Dikarya</taxon>
        <taxon>Ascomycota</taxon>
        <taxon>Pezizomycotina</taxon>
        <taxon>Eurotiomycetes</taxon>
        <taxon>Eurotiomycetidae</taxon>
        <taxon>Eurotiales</taxon>
        <taxon>Aspergillaceae</taxon>
        <taxon>Penicillium</taxon>
    </lineage>
</organism>
<evidence type="ECO:0000313" key="1">
    <source>
        <dbReference type="EMBL" id="KAJ5198469.1"/>
    </source>
</evidence>
<dbReference type="Proteomes" id="UP001150904">
    <property type="component" value="Unassembled WGS sequence"/>
</dbReference>
<dbReference type="AlphaFoldDB" id="A0A9W9JLD7"/>
<comment type="caution">
    <text evidence="1">The sequence shown here is derived from an EMBL/GenBank/DDBJ whole genome shotgun (WGS) entry which is preliminary data.</text>
</comment>
<dbReference type="PANTHER" id="PTHR35040">
    <property type="match status" value="1"/>
</dbReference>
<reference evidence="1" key="2">
    <citation type="journal article" date="2023" name="IMA Fungus">
        <title>Comparative genomic study of the Penicillium genus elucidates a diverse pangenome and 15 lateral gene transfer events.</title>
        <authorList>
            <person name="Petersen C."/>
            <person name="Sorensen T."/>
            <person name="Nielsen M.R."/>
            <person name="Sondergaard T.E."/>
            <person name="Sorensen J.L."/>
            <person name="Fitzpatrick D.A."/>
            <person name="Frisvad J.C."/>
            <person name="Nielsen K.L."/>
        </authorList>
    </citation>
    <scope>NUCLEOTIDE SEQUENCE</scope>
    <source>
        <strain evidence="1">IBT 15544</strain>
    </source>
</reference>
<gene>
    <name evidence="1" type="ORF">N7498_007586</name>
</gene>
<sequence>MLPKSAVVVPLYIYPLTPDTWAPLYAAIEANPNLNFLVIVNPNSGPGDTPLPDANYSREVPRLNAYGNVYTVGYIKIDYCRKPHSESFAEVARYAGWSEQYETTRLGVRGIFVDETPNHHDADRAEYLSALTRFIKSTPGILTDRFVVHNPGTPPDATMVDAADLIFVCEEPYPRYRSEEVQHRLQELPYDRARAGFMINEVPIDNLQELVHELRHRSAYFFVTEIAGDFYERFGPRSWGQFMQALQ</sequence>
<protein>
    <submittedName>
        <fullName evidence="1">Uncharacterized protein</fullName>
    </submittedName>
</protein>
<dbReference type="GeneID" id="83181949"/>
<dbReference type="InterPro" id="IPR021986">
    <property type="entry name" value="Spherulin4"/>
</dbReference>
<dbReference type="EMBL" id="JAPQKR010000014">
    <property type="protein sequence ID" value="KAJ5198469.1"/>
    <property type="molecule type" value="Genomic_DNA"/>
</dbReference>
<accession>A0A9W9JLD7</accession>